<dbReference type="EMBL" id="AMGW01000002">
    <property type="protein sequence ID" value="EXJ62086.1"/>
    <property type="molecule type" value="Genomic_DNA"/>
</dbReference>
<protein>
    <submittedName>
        <fullName evidence="8">Uncharacterized protein</fullName>
    </submittedName>
</protein>
<dbReference type="PROSITE" id="PS50294">
    <property type="entry name" value="WD_REPEATS_REGION"/>
    <property type="match status" value="2"/>
</dbReference>
<dbReference type="PROSITE" id="PS00678">
    <property type="entry name" value="WD_REPEATS_1"/>
    <property type="match status" value="2"/>
</dbReference>
<dbReference type="InterPro" id="IPR036322">
    <property type="entry name" value="WD40_repeat_dom_sf"/>
</dbReference>
<feature type="region of interest" description="Disordered" evidence="7">
    <location>
        <begin position="1"/>
        <end position="25"/>
    </location>
</feature>
<dbReference type="OrthoDB" id="60955at2759"/>
<feature type="region of interest" description="Disordered" evidence="7">
    <location>
        <begin position="462"/>
        <end position="483"/>
    </location>
</feature>
<accession>W9WBZ0</accession>
<dbReference type="SMART" id="SM00320">
    <property type="entry name" value="WD40"/>
    <property type="match status" value="5"/>
</dbReference>
<feature type="region of interest" description="Disordered" evidence="7">
    <location>
        <begin position="38"/>
        <end position="57"/>
    </location>
</feature>
<sequence>MSEPSTSQSQNLAPPPAPPLPPGRLGQLQRIIAPWGKHIGSKAHGSPVQGERDGGLGRISGIHTYSPHSSRTVTHRTGIPIAALDINKGKTHAILAGKEILKTVRIHDGKITEDFNLRGSISSYASAHISPHSDSAEKRREYLPARDVKWSIGNWEHIIATAATNGRIALYDLNAPSAKTEWAWLHEHTGQINKLDIDPHAGYLLLSASQDKSVRLWDLRAPKPEKSRTRFEVRSAVRDVRWSPVEPFDFAVCADGGFVQKWDARAPTLPKLSINAHEKACYSLDYHPDGRHVISGGFDKYIRVWDFESDKKRQKPVRQLKAPHAIKNIRWRPACSILESEETNLWQSTQVAVSYHHDDPRVHIWDLRRPLLPFRELDKYISPANDLLWADKDLLWTVGDDGIFTQWDVRHNTPFYNQLAPCTAQFVPDGRYFSFSEDREVRHAASHGDSAVGFLSVPRGKLSSGDDGSASRSLTDDEGGLEATVGMSARRREITVVASRSNKSQTNSPQSMDQKPPILSLDQAVLTRPDLFNNDQVGADGYVPGVAVEAEVVEYLASHYATPATVEMNRSSPDTILHRLQDVFDQNAAACDVVGMHRTAQTWRILGAVIVPELRDWADANRAQRRADAAQRKEALESFRSGARRSALSPLAGLPDRGHNSHYDSKGHKLISSLFRGVAEGDRVRAGLDVDSTSNMTTPLAKPLPNSPPTDDKRWAQANIDDRLDNLPPLPPSVLSSHSTAAAAARALRESPDQVIKSDISSPEPHKSTEISQKSSTTTGSPVSPVKRPKSDPVVEQKHAAGPKRSQEDRRAALRDYRAQARPILSLGDPIPRGTSGSRHDSAESFPMFSVSTSSSHKVLSVGRSLDSPHDAGRASMRRQLSDLSSDNDDDFDGTYSYRSIDRSNGDQTVNDTSDEPLSGISVIDPSLQMRFGLDGQTPSSERQGTWRAPSEVKDGWGASREHDSILPSQLGTAVSTSPDIFHFEAVAPVPKPRIHTSNPLRSDLLRHSNGGNTQPTGSELSKTLSLDELDCPTYLAQDFHPIDLSRYEPKRPFAWSAIPLICQCICFDLESGVAYAQFSAHLLMHVHQYFFHPSFRSMKAAPGKAADNLADRLMTPQFGHRIIGSIFEGHLSFLTQMGLFESTALLRKVCVDFEYLQTFQSSTKGKPATSGLPAGDQNTLSIVCSDCQAPMSAGRNTCERCRRVRAVCPICESLADGYKKGRGTTPANHIPLWGQKNSMWMFCHACGHSGHVRCLMEWFSQHFSEGRCPTPGCGCDCGPGLTRQQRIEQQIKREDEVKLIRGTSPGHNASGSTKRDPMKATPSPAVDKARAALRNGFAAERTTQSGDERSLPGRRGSGRGQTSSGFSNSRKSVRLVTPGEEEGGHSQSRS</sequence>
<dbReference type="PROSITE" id="PS50082">
    <property type="entry name" value="WD_REPEATS_2"/>
    <property type="match status" value="2"/>
</dbReference>
<dbReference type="GO" id="GO:0005774">
    <property type="term" value="C:vacuolar membrane"/>
    <property type="evidence" value="ECO:0007669"/>
    <property type="project" value="TreeGrafter"/>
</dbReference>
<feature type="region of interest" description="Disordered" evidence="7">
    <location>
        <begin position="937"/>
        <end position="957"/>
    </location>
</feature>
<evidence type="ECO:0000256" key="3">
    <source>
        <dbReference type="ARBA" id="ARBA00022737"/>
    </source>
</evidence>
<feature type="region of interest" description="Disordered" evidence="7">
    <location>
        <begin position="1296"/>
        <end position="1391"/>
    </location>
</feature>
<evidence type="ECO:0000313" key="8">
    <source>
        <dbReference type="EMBL" id="EXJ62086.1"/>
    </source>
</evidence>
<organism evidence="8 9">
    <name type="scientific">Cladophialophora yegresii CBS 114405</name>
    <dbReference type="NCBI Taxonomy" id="1182544"/>
    <lineage>
        <taxon>Eukaryota</taxon>
        <taxon>Fungi</taxon>
        <taxon>Dikarya</taxon>
        <taxon>Ascomycota</taxon>
        <taxon>Pezizomycotina</taxon>
        <taxon>Eurotiomycetes</taxon>
        <taxon>Chaetothyriomycetidae</taxon>
        <taxon>Chaetothyriales</taxon>
        <taxon>Herpotrichiellaceae</taxon>
        <taxon>Cladophialophora</taxon>
    </lineage>
</organism>
<dbReference type="InterPro" id="IPR015943">
    <property type="entry name" value="WD40/YVTN_repeat-like_dom_sf"/>
</dbReference>
<dbReference type="Proteomes" id="UP000019473">
    <property type="component" value="Unassembled WGS sequence"/>
</dbReference>
<evidence type="ECO:0000256" key="2">
    <source>
        <dbReference type="ARBA" id="ARBA00022723"/>
    </source>
</evidence>
<feature type="repeat" description="WD" evidence="6">
    <location>
        <begin position="274"/>
        <end position="315"/>
    </location>
</feature>
<feature type="compositionally biased region" description="Low complexity" evidence="7">
    <location>
        <begin position="845"/>
        <end position="862"/>
    </location>
</feature>
<evidence type="ECO:0000256" key="1">
    <source>
        <dbReference type="ARBA" id="ARBA00022574"/>
    </source>
</evidence>
<dbReference type="Gene3D" id="2.130.10.10">
    <property type="entry name" value="YVTN repeat-like/Quinoprotein amine dehydrogenase"/>
    <property type="match status" value="3"/>
</dbReference>
<evidence type="ECO:0000256" key="4">
    <source>
        <dbReference type="ARBA" id="ARBA00022771"/>
    </source>
</evidence>
<dbReference type="GO" id="GO:0005829">
    <property type="term" value="C:cytosol"/>
    <property type="evidence" value="ECO:0007669"/>
    <property type="project" value="TreeGrafter"/>
</dbReference>
<keyword evidence="9" id="KW-1185">Reference proteome</keyword>
<evidence type="ECO:0000256" key="7">
    <source>
        <dbReference type="SAM" id="MobiDB-lite"/>
    </source>
</evidence>
<dbReference type="GO" id="GO:0008270">
    <property type="term" value="F:zinc ion binding"/>
    <property type="evidence" value="ECO:0007669"/>
    <property type="project" value="UniProtKB-KW"/>
</dbReference>
<feature type="compositionally biased region" description="Basic and acidic residues" evidence="7">
    <location>
        <begin position="789"/>
        <end position="819"/>
    </location>
</feature>
<gene>
    <name evidence="8" type="ORF">A1O7_02519</name>
</gene>
<feature type="compositionally biased region" description="Basic and acidic residues" evidence="7">
    <location>
        <begin position="710"/>
        <end position="725"/>
    </location>
</feature>
<dbReference type="SUPFAM" id="SSF50978">
    <property type="entry name" value="WD40 repeat-like"/>
    <property type="match status" value="1"/>
</dbReference>
<dbReference type="HOGENOM" id="CLU_002874_0_0_1"/>
<feature type="compositionally biased region" description="Polar residues" evidence="7">
    <location>
        <begin position="1010"/>
        <end position="1022"/>
    </location>
</feature>
<keyword evidence="1 6" id="KW-0853">WD repeat</keyword>
<dbReference type="InterPro" id="IPR001680">
    <property type="entry name" value="WD40_rpt"/>
</dbReference>
<feature type="compositionally biased region" description="Low complexity" evidence="7">
    <location>
        <begin position="733"/>
        <end position="746"/>
    </location>
</feature>
<dbReference type="PANTHER" id="PTHR46200:SF1">
    <property type="entry name" value="GATOR COMPLEX PROTEIN WDR24"/>
    <property type="match status" value="1"/>
</dbReference>
<keyword evidence="4" id="KW-0863">Zinc-finger</keyword>
<feature type="compositionally biased region" description="Low complexity" evidence="7">
    <location>
        <begin position="775"/>
        <end position="786"/>
    </location>
</feature>
<dbReference type="Pfam" id="PF00400">
    <property type="entry name" value="WD40"/>
    <property type="match status" value="2"/>
</dbReference>
<dbReference type="GO" id="GO:0061700">
    <property type="term" value="C:GATOR2 complex"/>
    <property type="evidence" value="ECO:0007669"/>
    <property type="project" value="TreeGrafter"/>
</dbReference>
<keyword evidence="5" id="KW-0862">Zinc</keyword>
<comment type="caution">
    <text evidence="8">The sequence shown here is derived from an EMBL/GenBank/DDBJ whole genome shotgun (WGS) entry which is preliminary data.</text>
</comment>
<dbReference type="VEuPathDB" id="FungiDB:A1O7_02519"/>
<dbReference type="eggNOG" id="KOG0269">
    <property type="taxonomic scope" value="Eukaryota"/>
</dbReference>
<feature type="region of interest" description="Disordered" evidence="7">
    <location>
        <begin position="993"/>
        <end position="1022"/>
    </location>
</feature>
<proteinExistence type="predicted"/>
<feature type="region of interest" description="Disordered" evidence="7">
    <location>
        <begin position="689"/>
        <end position="920"/>
    </location>
</feature>
<feature type="compositionally biased region" description="Polar residues" evidence="7">
    <location>
        <begin position="1"/>
        <end position="11"/>
    </location>
</feature>
<dbReference type="STRING" id="1182544.W9WBZ0"/>
<name>W9WBZ0_9EURO</name>
<dbReference type="GO" id="GO:1904263">
    <property type="term" value="P:positive regulation of TORC1 signaling"/>
    <property type="evidence" value="ECO:0007669"/>
    <property type="project" value="TreeGrafter"/>
</dbReference>
<dbReference type="RefSeq" id="XP_007754740.1">
    <property type="nucleotide sequence ID" value="XM_007756550.1"/>
</dbReference>
<evidence type="ECO:0000256" key="6">
    <source>
        <dbReference type="PROSITE-ProRule" id="PRU00221"/>
    </source>
</evidence>
<dbReference type="GeneID" id="19177125"/>
<evidence type="ECO:0000256" key="5">
    <source>
        <dbReference type="ARBA" id="ARBA00022833"/>
    </source>
</evidence>
<dbReference type="InterPro" id="IPR037590">
    <property type="entry name" value="WDR24"/>
</dbReference>
<dbReference type="GO" id="GO:0016239">
    <property type="term" value="P:positive regulation of macroautophagy"/>
    <property type="evidence" value="ECO:0007669"/>
    <property type="project" value="TreeGrafter"/>
</dbReference>
<dbReference type="InterPro" id="IPR019775">
    <property type="entry name" value="WD40_repeat_CS"/>
</dbReference>
<evidence type="ECO:0000313" key="9">
    <source>
        <dbReference type="Proteomes" id="UP000019473"/>
    </source>
</evidence>
<dbReference type="PANTHER" id="PTHR46200">
    <property type="entry name" value="GATOR COMPLEX PROTEIN WDR24"/>
    <property type="match status" value="1"/>
</dbReference>
<reference evidence="8 9" key="1">
    <citation type="submission" date="2013-03" db="EMBL/GenBank/DDBJ databases">
        <title>The Genome Sequence of Cladophialophora yegresii CBS 114405.</title>
        <authorList>
            <consortium name="The Broad Institute Genomics Platform"/>
            <person name="Cuomo C."/>
            <person name="de Hoog S."/>
            <person name="Gorbushina A."/>
            <person name="Walker B."/>
            <person name="Young S.K."/>
            <person name="Zeng Q."/>
            <person name="Gargeya S."/>
            <person name="Fitzgerald M."/>
            <person name="Haas B."/>
            <person name="Abouelleil A."/>
            <person name="Allen A.W."/>
            <person name="Alvarado L."/>
            <person name="Arachchi H.M."/>
            <person name="Berlin A.M."/>
            <person name="Chapman S.B."/>
            <person name="Gainer-Dewar J."/>
            <person name="Goldberg J."/>
            <person name="Griggs A."/>
            <person name="Gujja S."/>
            <person name="Hansen M."/>
            <person name="Howarth C."/>
            <person name="Imamovic A."/>
            <person name="Ireland A."/>
            <person name="Larimer J."/>
            <person name="McCowan C."/>
            <person name="Murphy C."/>
            <person name="Pearson M."/>
            <person name="Poon T.W."/>
            <person name="Priest M."/>
            <person name="Roberts A."/>
            <person name="Saif S."/>
            <person name="Shea T."/>
            <person name="Sisk P."/>
            <person name="Sykes S."/>
            <person name="Wortman J."/>
            <person name="Nusbaum C."/>
            <person name="Birren B."/>
        </authorList>
    </citation>
    <scope>NUCLEOTIDE SEQUENCE [LARGE SCALE GENOMIC DNA]</scope>
    <source>
        <strain evidence="8 9">CBS 114405</strain>
    </source>
</reference>
<feature type="repeat" description="WD" evidence="6">
    <location>
        <begin position="185"/>
        <end position="227"/>
    </location>
</feature>
<keyword evidence="2" id="KW-0479">Metal-binding</keyword>
<keyword evidence="3" id="KW-0677">Repeat</keyword>
<feature type="compositionally biased region" description="Pro residues" evidence="7">
    <location>
        <begin position="13"/>
        <end position="22"/>
    </location>
</feature>